<protein>
    <recommendedName>
        <fullName evidence="1">N-end rule aminoacyl transferase C-terminal domain-containing protein</fullName>
    </recommendedName>
</protein>
<dbReference type="GO" id="GO:0005737">
    <property type="term" value="C:cytoplasm"/>
    <property type="evidence" value="ECO:0007669"/>
    <property type="project" value="TreeGrafter"/>
</dbReference>
<accession>A0AAD9K1G3</accession>
<dbReference type="GO" id="GO:0004057">
    <property type="term" value="F:arginyl-tRNA--protein transferase activity"/>
    <property type="evidence" value="ECO:0007669"/>
    <property type="project" value="InterPro"/>
</dbReference>
<evidence type="ECO:0000313" key="2">
    <source>
        <dbReference type="EMBL" id="KAK2162358.1"/>
    </source>
</evidence>
<evidence type="ECO:0000313" key="3">
    <source>
        <dbReference type="Proteomes" id="UP001208570"/>
    </source>
</evidence>
<proteinExistence type="predicted"/>
<sequence length="165" mass="19513">MVLYARCRVVMICYAREIGFIRQLHSLVPSIAYYYMGFYIHSCPKMKYKGQYNPSYLLCPETYNWFPIKMCATKLDVNKYSRFDETNKEDEDHGDSIEEVLCLHMRQVMPYIVYKALNRKRDDSIEVREYANLVGMTCAERMLLYRSPPITTSSDDDDDDDDDDD</sequence>
<comment type="caution">
    <text evidence="2">The sequence shown here is derived from an EMBL/GenBank/DDBJ whole genome shotgun (WGS) entry which is preliminary data.</text>
</comment>
<dbReference type="InterPro" id="IPR007472">
    <property type="entry name" value="N-end_Aminoacyl_Trfase_C"/>
</dbReference>
<reference evidence="2" key="1">
    <citation type="journal article" date="2023" name="Mol. Biol. Evol.">
        <title>Third-Generation Sequencing Reveals the Adaptive Role of the Epigenome in Three Deep-Sea Polychaetes.</title>
        <authorList>
            <person name="Perez M."/>
            <person name="Aroh O."/>
            <person name="Sun Y."/>
            <person name="Lan Y."/>
            <person name="Juniper S.K."/>
            <person name="Young C.R."/>
            <person name="Angers B."/>
            <person name="Qian P.Y."/>
        </authorList>
    </citation>
    <scope>NUCLEOTIDE SEQUENCE</scope>
    <source>
        <strain evidence="2">P08H-3</strain>
    </source>
</reference>
<dbReference type="Proteomes" id="UP001208570">
    <property type="component" value="Unassembled WGS sequence"/>
</dbReference>
<evidence type="ECO:0000259" key="1">
    <source>
        <dbReference type="Pfam" id="PF04377"/>
    </source>
</evidence>
<dbReference type="PANTHER" id="PTHR21367">
    <property type="entry name" value="ARGININE-TRNA-PROTEIN TRANSFERASE 1"/>
    <property type="match status" value="1"/>
</dbReference>
<dbReference type="PANTHER" id="PTHR21367:SF1">
    <property type="entry name" value="ARGINYL-TRNA--PROTEIN TRANSFERASE 1"/>
    <property type="match status" value="1"/>
</dbReference>
<feature type="domain" description="N-end rule aminoacyl transferase C-terminal" evidence="1">
    <location>
        <begin position="16"/>
        <end position="59"/>
    </location>
</feature>
<dbReference type="AlphaFoldDB" id="A0AAD9K1G3"/>
<dbReference type="InterPro" id="IPR030700">
    <property type="entry name" value="N-end_Aminoacyl_Trfase"/>
</dbReference>
<keyword evidence="3" id="KW-1185">Reference proteome</keyword>
<gene>
    <name evidence="2" type="ORF">LSH36_100g11032</name>
</gene>
<dbReference type="Pfam" id="PF04377">
    <property type="entry name" value="ATE_C"/>
    <property type="match status" value="1"/>
</dbReference>
<name>A0AAD9K1G3_9ANNE</name>
<dbReference type="EMBL" id="JAODUP010000100">
    <property type="protein sequence ID" value="KAK2162358.1"/>
    <property type="molecule type" value="Genomic_DNA"/>
</dbReference>
<organism evidence="2 3">
    <name type="scientific">Paralvinella palmiformis</name>
    <dbReference type="NCBI Taxonomy" id="53620"/>
    <lineage>
        <taxon>Eukaryota</taxon>
        <taxon>Metazoa</taxon>
        <taxon>Spiralia</taxon>
        <taxon>Lophotrochozoa</taxon>
        <taxon>Annelida</taxon>
        <taxon>Polychaeta</taxon>
        <taxon>Sedentaria</taxon>
        <taxon>Canalipalpata</taxon>
        <taxon>Terebellida</taxon>
        <taxon>Terebelliformia</taxon>
        <taxon>Alvinellidae</taxon>
        <taxon>Paralvinella</taxon>
    </lineage>
</organism>